<keyword evidence="6" id="KW-1185">Reference proteome</keyword>
<organism evidence="5 6">
    <name type="scientific">Aureliella helgolandensis</name>
    <dbReference type="NCBI Taxonomy" id="2527968"/>
    <lineage>
        <taxon>Bacteria</taxon>
        <taxon>Pseudomonadati</taxon>
        <taxon>Planctomycetota</taxon>
        <taxon>Planctomycetia</taxon>
        <taxon>Pirellulales</taxon>
        <taxon>Pirellulaceae</taxon>
        <taxon>Aureliella</taxon>
    </lineage>
</organism>
<accession>A0A518G7B5</accession>
<dbReference type="Pfam" id="PF13180">
    <property type="entry name" value="PDZ_2"/>
    <property type="match status" value="1"/>
</dbReference>
<name>A0A518G7B5_9BACT</name>
<protein>
    <submittedName>
        <fullName evidence="5">Serine protease HtrA</fullName>
    </submittedName>
</protein>
<feature type="domain" description="PDZ" evidence="4">
    <location>
        <begin position="310"/>
        <end position="413"/>
    </location>
</feature>
<dbReference type="InterPro" id="IPR051201">
    <property type="entry name" value="Chloro_Bact_Ser_Proteases"/>
</dbReference>
<dbReference type="OrthoDB" id="248175at2"/>
<dbReference type="PRINTS" id="PR00834">
    <property type="entry name" value="PROTEASES2C"/>
</dbReference>
<evidence type="ECO:0000256" key="2">
    <source>
        <dbReference type="ARBA" id="ARBA00022670"/>
    </source>
</evidence>
<evidence type="ECO:0000313" key="6">
    <source>
        <dbReference type="Proteomes" id="UP000318017"/>
    </source>
</evidence>
<keyword evidence="2 5" id="KW-0645">Protease</keyword>
<gene>
    <name evidence="5" type="primary">htrA_4</name>
    <name evidence="5" type="ORF">Q31a_27910</name>
</gene>
<dbReference type="SUPFAM" id="SSF50156">
    <property type="entry name" value="PDZ domain-like"/>
    <property type="match status" value="1"/>
</dbReference>
<dbReference type="EMBL" id="CP036298">
    <property type="protein sequence ID" value="QDV24473.1"/>
    <property type="molecule type" value="Genomic_DNA"/>
</dbReference>
<dbReference type="RefSeq" id="WP_145078150.1">
    <property type="nucleotide sequence ID" value="NZ_CP036298.1"/>
</dbReference>
<dbReference type="InterPro" id="IPR036034">
    <property type="entry name" value="PDZ_sf"/>
</dbReference>
<dbReference type="InterPro" id="IPR001478">
    <property type="entry name" value="PDZ"/>
</dbReference>
<evidence type="ECO:0000256" key="3">
    <source>
        <dbReference type="ARBA" id="ARBA00022801"/>
    </source>
</evidence>
<dbReference type="Pfam" id="PF13365">
    <property type="entry name" value="Trypsin_2"/>
    <property type="match status" value="1"/>
</dbReference>
<keyword evidence="3" id="KW-0378">Hydrolase</keyword>
<dbReference type="PANTHER" id="PTHR43343">
    <property type="entry name" value="PEPTIDASE S12"/>
    <property type="match status" value="1"/>
</dbReference>
<evidence type="ECO:0000259" key="4">
    <source>
        <dbReference type="Pfam" id="PF13180"/>
    </source>
</evidence>
<dbReference type="SUPFAM" id="SSF50494">
    <property type="entry name" value="Trypsin-like serine proteases"/>
    <property type="match status" value="1"/>
</dbReference>
<sequence length="417" mass="44920">MKQICSRSAGSPTLLGPQGWRNWDRRIGPILFGWCLILAWSIPGTIEQLAAQQQLSQPIGQTQVTTNATPVLPTQQQSLPHQLVEQLPQGLLPQERVAIAVYEHCNLGVVHISTRSVEANSFEQLAIREGSGSGSVLDQTGLILTNFHVVDGAREITVSLFNGSAFPAVLVGTDPDTDIAVLKIAAPPEQLFPVAWGDSQQLRVGQRIYAIGNPFGLERSMSTGMISSLNRQIPSRNRRAMRSLIQIDASLNQGNSGGPLLNTRGEQIGMNTAIMSSDGDSSGVGFAIPVSTLNRIVPQLVSQGRVVRPTIGITRVFEKEQGLLIVVVAPDGPAAQAGLQGFNLVTKRFSQGGYTFEQKTVDPSHADLIQAVDGQPVRTADDLLACIEDKRPGDQVRLSIIRQNMQIEVPVTLGNPE</sequence>
<dbReference type="GO" id="GO:0004252">
    <property type="term" value="F:serine-type endopeptidase activity"/>
    <property type="evidence" value="ECO:0007669"/>
    <property type="project" value="InterPro"/>
</dbReference>
<dbReference type="Gene3D" id="2.40.10.10">
    <property type="entry name" value="Trypsin-like serine proteases"/>
    <property type="match status" value="2"/>
</dbReference>
<evidence type="ECO:0000256" key="1">
    <source>
        <dbReference type="ARBA" id="ARBA00010541"/>
    </source>
</evidence>
<dbReference type="PANTHER" id="PTHR43343:SF3">
    <property type="entry name" value="PROTEASE DO-LIKE 8, CHLOROPLASTIC"/>
    <property type="match status" value="1"/>
</dbReference>
<dbReference type="GO" id="GO:0006508">
    <property type="term" value="P:proteolysis"/>
    <property type="evidence" value="ECO:0007669"/>
    <property type="project" value="UniProtKB-KW"/>
</dbReference>
<comment type="similarity">
    <text evidence="1">Belongs to the peptidase S1C family.</text>
</comment>
<dbReference type="InterPro" id="IPR001940">
    <property type="entry name" value="Peptidase_S1C"/>
</dbReference>
<evidence type="ECO:0000313" key="5">
    <source>
        <dbReference type="EMBL" id="QDV24473.1"/>
    </source>
</evidence>
<dbReference type="AlphaFoldDB" id="A0A518G7B5"/>
<dbReference type="Proteomes" id="UP000318017">
    <property type="component" value="Chromosome"/>
</dbReference>
<reference evidence="5 6" key="1">
    <citation type="submission" date="2019-02" db="EMBL/GenBank/DDBJ databases">
        <title>Deep-cultivation of Planctomycetes and their phenomic and genomic characterization uncovers novel biology.</title>
        <authorList>
            <person name="Wiegand S."/>
            <person name="Jogler M."/>
            <person name="Boedeker C."/>
            <person name="Pinto D."/>
            <person name="Vollmers J."/>
            <person name="Rivas-Marin E."/>
            <person name="Kohn T."/>
            <person name="Peeters S.H."/>
            <person name="Heuer A."/>
            <person name="Rast P."/>
            <person name="Oberbeckmann S."/>
            <person name="Bunk B."/>
            <person name="Jeske O."/>
            <person name="Meyerdierks A."/>
            <person name="Storesund J.E."/>
            <person name="Kallscheuer N."/>
            <person name="Luecker S."/>
            <person name="Lage O.M."/>
            <person name="Pohl T."/>
            <person name="Merkel B.J."/>
            <person name="Hornburger P."/>
            <person name="Mueller R.-W."/>
            <person name="Bruemmer F."/>
            <person name="Labrenz M."/>
            <person name="Spormann A.M."/>
            <person name="Op den Camp H."/>
            <person name="Overmann J."/>
            <person name="Amann R."/>
            <person name="Jetten M.S.M."/>
            <person name="Mascher T."/>
            <person name="Medema M.H."/>
            <person name="Devos D.P."/>
            <person name="Kaster A.-K."/>
            <person name="Ovreas L."/>
            <person name="Rohde M."/>
            <person name="Galperin M.Y."/>
            <person name="Jogler C."/>
        </authorList>
    </citation>
    <scope>NUCLEOTIDE SEQUENCE [LARGE SCALE GENOMIC DNA]</scope>
    <source>
        <strain evidence="5 6">Q31a</strain>
    </source>
</reference>
<dbReference type="InterPro" id="IPR009003">
    <property type="entry name" value="Peptidase_S1_PA"/>
</dbReference>
<dbReference type="InterPro" id="IPR043504">
    <property type="entry name" value="Peptidase_S1_PA_chymotrypsin"/>
</dbReference>
<dbReference type="KEGG" id="ahel:Q31a_27910"/>
<proteinExistence type="inferred from homology"/>
<dbReference type="Gene3D" id="2.30.42.10">
    <property type="match status" value="1"/>
</dbReference>